<keyword evidence="1" id="KW-0812">Transmembrane</keyword>
<sequence length="254" mass="29786">MEVMYMGRYFLVILITFIHSFVFGINLEDIDFYRSLEKKDLLLVIHLLEREQYFTQKNELFTYIDLAKQALAERDVQFVSGSDELDEIQHINNTLQRPKNFDSSKFILKASKALNTSIYFDSGDGFLKTLDGRNVGIQDGNFVILDSVSFKAYDGVSSEYTTIEIYEKSILNPDFSKLVLDKLEPFVYVGELNKRVYFDDILKLSKEELLFLFYELFPISKLKGIKDWYDFGFSSMLRKIQEMYNVIINSRKVK</sequence>
<evidence type="ECO:0000313" key="2">
    <source>
        <dbReference type="EMBL" id="AHH08510.1"/>
    </source>
</evidence>
<dbReference type="EMBL" id="CP005829">
    <property type="protein sequence ID" value="AHH08510.1"/>
    <property type="molecule type" value="Genomic_DNA"/>
</dbReference>
<keyword evidence="1" id="KW-0472">Membrane</keyword>
<dbReference type="Proteomes" id="UP000019262">
    <property type="component" value="Chromosome"/>
</dbReference>
<accession>W5SNQ3</accession>
<dbReference type="AlphaFoldDB" id="W5SNQ3"/>
<keyword evidence="1" id="KW-1133">Transmembrane helix</keyword>
<dbReference type="HOGENOM" id="CLU_1084481_0_0_12"/>
<reference evidence="2 3" key="1">
    <citation type="submission" date="2013-04" db="EMBL/GenBank/DDBJ databases">
        <title>Comparative Genomics of Relapsing Fever Spirochetes.</title>
        <authorList>
            <person name="Schwan T.G."/>
            <person name="Raffel S.J."/>
            <person name="Porcella S.F."/>
            <person name="Martens C.A."/>
            <person name="Bruno D.P."/>
            <person name="Rickefs S.M."/>
            <person name="Barbian K.B."/>
        </authorList>
    </citation>
    <scope>NUCLEOTIDE SEQUENCE [LARGE SCALE GENOMIC DNA]</scope>
    <source>
        <strain evidence="2 3">BA2</strain>
    </source>
</reference>
<feature type="transmembrane region" description="Helical" evidence="1">
    <location>
        <begin position="6"/>
        <end position="27"/>
    </location>
</feature>
<evidence type="ECO:0000313" key="3">
    <source>
        <dbReference type="Proteomes" id="UP000019262"/>
    </source>
</evidence>
<evidence type="ECO:0000256" key="1">
    <source>
        <dbReference type="SAM" id="Phobius"/>
    </source>
</evidence>
<protein>
    <submittedName>
        <fullName evidence="2">Uncharacterized protein</fullName>
    </submittedName>
</protein>
<gene>
    <name evidence="2" type="ORF">BAN_0061900</name>
</gene>
<dbReference type="PATRIC" id="fig|1313293.3.peg.555"/>
<organism evidence="2 3">
    <name type="scientific">Borrelia anserina BA2</name>
    <dbReference type="NCBI Taxonomy" id="1313293"/>
    <lineage>
        <taxon>Bacteria</taxon>
        <taxon>Pseudomonadati</taxon>
        <taxon>Spirochaetota</taxon>
        <taxon>Spirochaetia</taxon>
        <taxon>Spirochaetales</taxon>
        <taxon>Borreliaceae</taxon>
        <taxon>Borrelia</taxon>
    </lineage>
</organism>
<name>W5SNQ3_BORAN</name>
<proteinExistence type="predicted"/>